<proteinExistence type="inferred from homology"/>
<evidence type="ECO:0000256" key="11">
    <source>
        <dbReference type="ARBA" id="ARBA00022840"/>
    </source>
</evidence>
<dbReference type="SUPFAM" id="SSF56784">
    <property type="entry name" value="HAD-like"/>
    <property type="match status" value="1"/>
</dbReference>
<evidence type="ECO:0000256" key="14">
    <source>
        <dbReference type="ARBA" id="ARBA00022989"/>
    </source>
</evidence>
<dbReference type="EC" id="7.2.2.14" evidence="4"/>
<gene>
    <name evidence="20" type="ORF">SAMN06265353_0628</name>
</gene>
<dbReference type="Pfam" id="PF13246">
    <property type="entry name" value="Cation_ATPase"/>
    <property type="match status" value="1"/>
</dbReference>
<keyword evidence="8" id="KW-0597">Phosphoprotein</keyword>
<dbReference type="PRINTS" id="PR01836">
    <property type="entry name" value="MGATPASE"/>
</dbReference>
<accession>A0A285NZR5</accession>
<feature type="transmembrane region" description="Helical" evidence="18">
    <location>
        <begin position="215"/>
        <end position="233"/>
    </location>
</feature>
<protein>
    <recommendedName>
        <fullName evidence="5">Magnesium-transporting ATPase, P-type 1</fullName>
        <ecNumber evidence="4">7.2.2.14</ecNumber>
    </recommendedName>
    <alternativeName>
        <fullName evidence="16">Mg(2+) transport ATPase, P-type 1</fullName>
    </alternativeName>
</protein>
<comment type="subcellular location">
    <subcellularLocation>
        <location evidence="2">Cell inner membrane</location>
        <topology evidence="2">Multi-pass membrane protein</topology>
    </subcellularLocation>
</comment>
<dbReference type="InterPro" id="IPR001757">
    <property type="entry name" value="P_typ_ATPase"/>
</dbReference>
<evidence type="ECO:0000313" key="20">
    <source>
        <dbReference type="EMBL" id="SNZ13121.1"/>
    </source>
</evidence>
<keyword evidence="9 18" id="KW-0812">Transmembrane</keyword>
<dbReference type="InterPro" id="IPR023298">
    <property type="entry name" value="ATPase_P-typ_TM_dom_sf"/>
</dbReference>
<dbReference type="SFLD" id="SFLDS00003">
    <property type="entry name" value="Haloacid_Dehalogenase"/>
    <property type="match status" value="1"/>
</dbReference>
<evidence type="ECO:0000259" key="19">
    <source>
        <dbReference type="SMART" id="SM00831"/>
    </source>
</evidence>
<evidence type="ECO:0000256" key="10">
    <source>
        <dbReference type="ARBA" id="ARBA00022741"/>
    </source>
</evidence>
<reference evidence="21" key="1">
    <citation type="submission" date="2017-09" db="EMBL/GenBank/DDBJ databases">
        <authorList>
            <person name="Varghese N."/>
            <person name="Submissions S."/>
        </authorList>
    </citation>
    <scope>NUCLEOTIDE SEQUENCE [LARGE SCALE GENOMIC DNA]</scope>
    <source>
        <strain evidence="21">DSM 2913</strain>
    </source>
</reference>
<keyword evidence="11" id="KW-0067">ATP-binding</keyword>
<feature type="transmembrane region" description="Helical" evidence="18">
    <location>
        <begin position="245"/>
        <end position="268"/>
    </location>
</feature>
<dbReference type="InterPro" id="IPR023299">
    <property type="entry name" value="ATPase_P-typ_cyto_dom_N"/>
</dbReference>
<evidence type="ECO:0000256" key="6">
    <source>
        <dbReference type="ARBA" id="ARBA00022475"/>
    </source>
</evidence>
<evidence type="ECO:0000256" key="9">
    <source>
        <dbReference type="ARBA" id="ARBA00022692"/>
    </source>
</evidence>
<comment type="catalytic activity">
    <reaction evidence="17">
        <text>Mg(2+)(out) + ATP + H2O = Mg(2+)(in) + ADP + phosphate + H(+)</text>
        <dbReference type="Rhea" id="RHEA:10260"/>
        <dbReference type="ChEBI" id="CHEBI:15377"/>
        <dbReference type="ChEBI" id="CHEBI:15378"/>
        <dbReference type="ChEBI" id="CHEBI:18420"/>
        <dbReference type="ChEBI" id="CHEBI:30616"/>
        <dbReference type="ChEBI" id="CHEBI:43474"/>
        <dbReference type="ChEBI" id="CHEBI:456216"/>
        <dbReference type="EC" id="7.2.2.14"/>
    </reaction>
</comment>
<evidence type="ECO:0000256" key="17">
    <source>
        <dbReference type="ARBA" id="ARBA00047295"/>
    </source>
</evidence>
<evidence type="ECO:0000256" key="18">
    <source>
        <dbReference type="SAM" id="Phobius"/>
    </source>
</evidence>
<dbReference type="RefSeq" id="WP_096601021.1">
    <property type="nucleotide sequence ID" value="NZ_OBEN01000002.1"/>
</dbReference>
<dbReference type="InterPro" id="IPR044492">
    <property type="entry name" value="P_typ_ATPase_HD_dom"/>
</dbReference>
<dbReference type="SUPFAM" id="SSF81653">
    <property type="entry name" value="Calcium ATPase, transduction domain A"/>
    <property type="match status" value="1"/>
</dbReference>
<dbReference type="Gene3D" id="3.40.1110.10">
    <property type="entry name" value="Calcium-transporting ATPase, cytoplasmic domain N"/>
    <property type="match status" value="1"/>
</dbReference>
<dbReference type="GO" id="GO:0016887">
    <property type="term" value="F:ATP hydrolysis activity"/>
    <property type="evidence" value="ECO:0007669"/>
    <property type="project" value="InterPro"/>
</dbReference>
<dbReference type="InterPro" id="IPR023214">
    <property type="entry name" value="HAD_sf"/>
</dbReference>
<dbReference type="Proteomes" id="UP000218627">
    <property type="component" value="Unassembled WGS sequence"/>
</dbReference>
<feature type="transmembrane region" description="Helical" evidence="18">
    <location>
        <begin position="686"/>
        <end position="709"/>
    </location>
</feature>
<keyword evidence="13" id="KW-1278">Translocase</keyword>
<keyword evidence="10" id="KW-0547">Nucleotide-binding</keyword>
<keyword evidence="12" id="KW-0460">Magnesium</keyword>
<keyword evidence="15 18" id="KW-0472">Membrane</keyword>
<evidence type="ECO:0000256" key="3">
    <source>
        <dbReference type="ARBA" id="ARBA00008746"/>
    </source>
</evidence>
<name>A0A285NZR5_9AQUI</name>
<dbReference type="SFLD" id="SFLDG00002">
    <property type="entry name" value="C1.7:_P-type_atpase_like"/>
    <property type="match status" value="1"/>
</dbReference>
<dbReference type="NCBIfam" id="TIGR01494">
    <property type="entry name" value="ATPase_P-type"/>
    <property type="match status" value="2"/>
</dbReference>
<evidence type="ECO:0000256" key="13">
    <source>
        <dbReference type="ARBA" id="ARBA00022967"/>
    </source>
</evidence>
<evidence type="ECO:0000256" key="4">
    <source>
        <dbReference type="ARBA" id="ARBA00012786"/>
    </source>
</evidence>
<dbReference type="OrthoDB" id="9779at2"/>
<dbReference type="GO" id="GO:0005886">
    <property type="term" value="C:plasma membrane"/>
    <property type="evidence" value="ECO:0007669"/>
    <property type="project" value="UniProtKB-SubCell"/>
</dbReference>
<dbReference type="Gene3D" id="2.70.150.10">
    <property type="entry name" value="Calcium-transporting ATPase, cytoplasmic transduction domain A"/>
    <property type="match status" value="1"/>
</dbReference>
<dbReference type="InterPro" id="IPR036412">
    <property type="entry name" value="HAD-like_sf"/>
</dbReference>
<dbReference type="PROSITE" id="PS00154">
    <property type="entry name" value="ATPASE_E1_E2"/>
    <property type="match status" value="1"/>
</dbReference>
<evidence type="ECO:0000256" key="5">
    <source>
        <dbReference type="ARBA" id="ARBA00013555"/>
    </source>
</evidence>
<dbReference type="InterPro" id="IPR018303">
    <property type="entry name" value="ATPase_P-typ_P_site"/>
</dbReference>
<evidence type="ECO:0000256" key="1">
    <source>
        <dbReference type="ARBA" id="ARBA00003954"/>
    </source>
</evidence>
<dbReference type="InterPro" id="IPR006068">
    <property type="entry name" value="ATPase_P-typ_cation-transptr_C"/>
</dbReference>
<evidence type="ECO:0000256" key="15">
    <source>
        <dbReference type="ARBA" id="ARBA00023136"/>
    </source>
</evidence>
<dbReference type="SMART" id="SM00831">
    <property type="entry name" value="Cation_ATPase_N"/>
    <property type="match status" value="1"/>
</dbReference>
<dbReference type="InterPro" id="IPR059000">
    <property type="entry name" value="ATPase_P-type_domA"/>
</dbReference>
<keyword evidence="6" id="KW-1003">Cell membrane</keyword>
<dbReference type="Gene3D" id="1.20.1110.10">
    <property type="entry name" value="Calcium-transporting ATPase, transmembrane domain"/>
    <property type="match status" value="1"/>
</dbReference>
<dbReference type="EMBL" id="OBEN01000002">
    <property type="protein sequence ID" value="SNZ13121.1"/>
    <property type="molecule type" value="Genomic_DNA"/>
</dbReference>
<keyword evidence="14 18" id="KW-1133">Transmembrane helix</keyword>
<dbReference type="Pfam" id="PF00690">
    <property type="entry name" value="Cation_ATPase_N"/>
    <property type="match status" value="1"/>
</dbReference>
<dbReference type="NCBIfam" id="TIGR01524">
    <property type="entry name" value="ATPase-IIIB_Mg"/>
    <property type="match status" value="1"/>
</dbReference>
<comment type="similarity">
    <text evidence="3">Belongs to the cation transport ATPase (P-type) (TC 3.A.3) family. Type IIIB subfamily.</text>
</comment>
<feature type="domain" description="Cation-transporting P-type ATPase N-terminal" evidence="19">
    <location>
        <begin position="3"/>
        <end position="64"/>
    </location>
</feature>
<dbReference type="Pfam" id="PF00689">
    <property type="entry name" value="Cation_ATPase_C"/>
    <property type="match status" value="1"/>
</dbReference>
<dbReference type="InterPro" id="IPR008250">
    <property type="entry name" value="ATPase_P-typ_transduc_dom_A_sf"/>
</dbReference>
<feature type="transmembrane region" description="Helical" evidence="18">
    <location>
        <begin position="715"/>
        <end position="735"/>
    </location>
</feature>
<dbReference type="InterPro" id="IPR004014">
    <property type="entry name" value="ATPase_P-typ_cation-transptr_N"/>
</dbReference>
<evidence type="ECO:0000256" key="2">
    <source>
        <dbReference type="ARBA" id="ARBA00004429"/>
    </source>
</evidence>
<dbReference type="Gene3D" id="3.40.50.1000">
    <property type="entry name" value="HAD superfamily/HAD-like"/>
    <property type="match status" value="1"/>
</dbReference>
<dbReference type="SFLD" id="SFLDF00027">
    <property type="entry name" value="p-type_atpase"/>
    <property type="match status" value="1"/>
</dbReference>
<dbReference type="GO" id="GO:0015444">
    <property type="term" value="F:P-type magnesium transporter activity"/>
    <property type="evidence" value="ECO:0007669"/>
    <property type="project" value="UniProtKB-EC"/>
</dbReference>
<feature type="transmembrane region" description="Helical" evidence="18">
    <location>
        <begin position="747"/>
        <end position="770"/>
    </location>
</feature>
<dbReference type="AlphaFoldDB" id="A0A285NZR5"/>
<organism evidence="20 21">
    <name type="scientific">Hydrogenobacter hydrogenophilus</name>
    <dbReference type="NCBI Taxonomy" id="35835"/>
    <lineage>
        <taxon>Bacteria</taxon>
        <taxon>Pseudomonadati</taxon>
        <taxon>Aquificota</taxon>
        <taxon>Aquificia</taxon>
        <taxon>Aquificales</taxon>
        <taxon>Aquificaceae</taxon>
        <taxon>Hydrogenobacter</taxon>
    </lineage>
</organism>
<keyword evidence="21" id="KW-1185">Reference proteome</keyword>
<evidence type="ECO:0000256" key="7">
    <source>
        <dbReference type="ARBA" id="ARBA00022519"/>
    </source>
</evidence>
<dbReference type="Pfam" id="PF00122">
    <property type="entry name" value="E1-E2_ATPase"/>
    <property type="match status" value="1"/>
</dbReference>
<evidence type="ECO:0000313" key="21">
    <source>
        <dbReference type="Proteomes" id="UP000218627"/>
    </source>
</evidence>
<feature type="transmembrane region" description="Helical" evidence="18">
    <location>
        <begin position="782"/>
        <end position="800"/>
    </location>
</feature>
<comment type="function">
    <text evidence="1">Mediates magnesium influx to the cytosol.</text>
</comment>
<dbReference type="GO" id="GO:0005524">
    <property type="term" value="F:ATP binding"/>
    <property type="evidence" value="ECO:0007669"/>
    <property type="project" value="UniProtKB-KW"/>
</dbReference>
<evidence type="ECO:0000256" key="12">
    <source>
        <dbReference type="ARBA" id="ARBA00022842"/>
    </source>
</evidence>
<dbReference type="SUPFAM" id="SSF81665">
    <property type="entry name" value="Calcium ATPase, transmembrane domain M"/>
    <property type="match status" value="1"/>
</dbReference>
<dbReference type="PANTHER" id="PTHR42861">
    <property type="entry name" value="CALCIUM-TRANSPORTING ATPASE"/>
    <property type="match status" value="1"/>
</dbReference>
<evidence type="ECO:0000256" key="16">
    <source>
        <dbReference type="ARBA" id="ARBA00029806"/>
    </source>
</evidence>
<evidence type="ECO:0000256" key="8">
    <source>
        <dbReference type="ARBA" id="ARBA00022553"/>
    </source>
</evidence>
<dbReference type="InterPro" id="IPR006415">
    <property type="entry name" value="P-type_ATPase_IIIB"/>
</dbReference>
<sequence length="810" mass="91246">MGSGSSEVLGISSKEAQERLKKYGYNKVEKGKRLSDWEILINQFKNPYTLLLLSVALLSIFLGEKTDTFVIASIVLLGSLLDFWQERGAYRTVEKLLSMVRVSATVIRDGEEKEIPIEYIVPEDIVVLRAGDMVPAEGTVLKEKDLFINEALMTGEAYPVEKKVGDYLYMGTHVVSGFGVMKVIKTGKDTEYGKILQRLKLGKGETDFEHGLRRFGYTLFEVATLLTLLVFAVNAYYNRGIINSLLFALSLGIGITPVLLPAVVSVGLSYGARHMARKGAIVKRLASIENFGSMTVLCCDKTGTLTEGKMKVYAFKNILDEDDKKVALFSYVNSYLQTGYKNPVDEAIKEWMRSEDISEFKKLDELPYDFNRKRLSVLVRRGEENLLITKGAYSHVLEVCSYAQIGGKIHDLHEVLENVEKVYTDYSQRGFRLIAIAYKVVEKESVSYEDEKDEIFLGFAVMHDPIKEDAKNVLKKLLDLGVELKIITGDNKLVAEYVAQQIGLQGGVISGEDFRKLSEEALISRVKDTFVFAELSPLQKDAVVRALRKAGYVVGYMGDGINDVAAMRSADVAISVENAVDVAKESADIVLLKADLETVIDAVLEGRKTFLNTMKYLFMQTSSNFGNVFSMAGASFLVPFLPMLPKQVLTANLLTDGAVMSIPTDTVDEDEIKSPKRWDMSFIKRFMFFFGILSSIFDYITFIFLLYIFKVRPEMFRSTWFLEGLLTQVLVLLVLRTKKAFTKTKPSPSLILTVVLVVWLGFFLPFTPLGNILELKPLDNRLYAFVFIITFTYLLSVEVLKKFFYKRYNF</sequence>
<keyword evidence="7" id="KW-0997">Cell inner membrane</keyword>